<proteinExistence type="predicted"/>
<protein>
    <submittedName>
        <fullName evidence="2">Uncharacterized protein</fullName>
    </submittedName>
</protein>
<feature type="region of interest" description="Disordered" evidence="1">
    <location>
        <begin position="29"/>
        <end position="55"/>
    </location>
</feature>
<organism evidence="2 3">
    <name type="scientific">Astyanax mexicanus</name>
    <name type="common">Blind cave fish</name>
    <name type="synonym">Astyanax fasciatus mexicanus</name>
    <dbReference type="NCBI Taxonomy" id="7994"/>
    <lineage>
        <taxon>Eukaryota</taxon>
        <taxon>Metazoa</taxon>
        <taxon>Chordata</taxon>
        <taxon>Craniata</taxon>
        <taxon>Vertebrata</taxon>
        <taxon>Euteleostomi</taxon>
        <taxon>Actinopterygii</taxon>
        <taxon>Neopterygii</taxon>
        <taxon>Teleostei</taxon>
        <taxon>Ostariophysi</taxon>
        <taxon>Characiformes</taxon>
        <taxon>Characoidei</taxon>
        <taxon>Acestrorhamphidae</taxon>
        <taxon>Acestrorhamphinae</taxon>
        <taxon>Astyanax</taxon>
    </lineage>
</organism>
<reference evidence="2" key="1">
    <citation type="submission" date="2025-08" db="UniProtKB">
        <authorList>
            <consortium name="Ensembl"/>
        </authorList>
    </citation>
    <scope>IDENTIFICATION</scope>
</reference>
<evidence type="ECO:0000313" key="2">
    <source>
        <dbReference type="Ensembl" id="ENSAMXP00005007155.1"/>
    </source>
</evidence>
<dbReference type="Proteomes" id="UP000694621">
    <property type="component" value="Unplaced"/>
</dbReference>
<dbReference type="AlphaFoldDB" id="A0A8B9H4Y6"/>
<evidence type="ECO:0000313" key="3">
    <source>
        <dbReference type="Proteomes" id="UP000694621"/>
    </source>
</evidence>
<dbReference type="Ensembl" id="ENSAMXT00005008090.1">
    <property type="protein sequence ID" value="ENSAMXP00005007155.1"/>
    <property type="gene ID" value="ENSAMXG00005004288.1"/>
</dbReference>
<evidence type="ECO:0000256" key="1">
    <source>
        <dbReference type="SAM" id="MobiDB-lite"/>
    </source>
</evidence>
<name>A0A8B9H4Y6_ASTMX</name>
<accession>A0A8B9H4Y6</accession>
<sequence>MSTGLSRKLTRACSVSSEAKICSKLTVQSPSTSAGSEAARSGLFPSSGSAPDGRRPLFLASPICRTRLVTIAMAWKSSVLQN</sequence>